<keyword evidence="3" id="KW-1185">Reference proteome</keyword>
<feature type="region of interest" description="Disordered" evidence="1">
    <location>
        <begin position="795"/>
        <end position="843"/>
    </location>
</feature>
<evidence type="ECO:0000313" key="3">
    <source>
        <dbReference type="Proteomes" id="UP000699462"/>
    </source>
</evidence>
<name>A0A8T0DKN1_9TREM</name>
<feature type="region of interest" description="Disordered" evidence="1">
    <location>
        <begin position="477"/>
        <end position="510"/>
    </location>
</feature>
<protein>
    <submittedName>
        <fullName evidence="2">Uncharacterized protein</fullName>
    </submittedName>
</protein>
<feature type="compositionally biased region" description="Basic and acidic residues" evidence="1">
    <location>
        <begin position="795"/>
        <end position="806"/>
    </location>
</feature>
<comment type="caution">
    <text evidence="2">The sequence shown here is derived from an EMBL/GenBank/DDBJ whole genome shotgun (WGS) entry which is preliminary data.</text>
</comment>
<evidence type="ECO:0000313" key="2">
    <source>
        <dbReference type="EMBL" id="KAF8567277.1"/>
    </source>
</evidence>
<dbReference type="OrthoDB" id="6259168at2759"/>
<dbReference type="Proteomes" id="UP000699462">
    <property type="component" value="Unassembled WGS sequence"/>
</dbReference>
<feature type="region of interest" description="Disordered" evidence="1">
    <location>
        <begin position="590"/>
        <end position="612"/>
    </location>
</feature>
<dbReference type="EMBL" id="JTDF01004039">
    <property type="protein sequence ID" value="KAF8567277.1"/>
    <property type="molecule type" value="Genomic_DNA"/>
</dbReference>
<feature type="region of interest" description="Disordered" evidence="1">
    <location>
        <begin position="424"/>
        <end position="451"/>
    </location>
</feature>
<feature type="compositionally biased region" description="Polar residues" evidence="1">
    <location>
        <begin position="425"/>
        <end position="445"/>
    </location>
</feature>
<feature type="compositionally biased region" description="Polar residues" evidence="1">
    <location>
        <begin position="667"/>
        <end position="680"/>
    </location>
</feature>
<sequence>MNIDGDFRWTLLEGEKPERRSQSAEILEHSIFSPDHKRTTSHHTWDPTVSTPCMVATIGGSPAIESSKQSTQSFVKSLHCVPSVTLELTSFQVTSPTTQKSQSLQWLRTGSPPVDRQAELCSESKHERAADELFVPLRVSKQPSNTCLFATTTAPVVLAAPIYTITSSNCTHGQFGYANALTNMNFRTLPASSIATTSFQPSVTNPSKDSVGVKEIISRVDHVRNDVASCLNHGQSTILTIRESVGGNDTDGASAASRSVTTKDIVVSTERESNCVSENAFGTVQKTETVELCLTAGSNARPNPTNFLTNETDGNMSQSPKRSILKSSSLKNSFEDAEATIPRNDTPQSREAFDTTSNRIRMNGPPNVSQLCSNFSDRYPCSTSDSGCSESPRSQRKSVRFADELEDAPDSHCRISSGIKMIDFTQPTDTPSVNSLKPTSPNSPVSGKPANSVICSKSEIDMTPIRNSSCLDGFIEGARRPPLSAPSQTVTSQQNQNADVSTSSDGSSLHPTYVVQRLPNVHSRPPLQPAVKPVSNLSRLNRTSKLGYADILKGRPKPKQEADQFVFANQRSTWAPSINRQILSPPLRTHEVPHNQVSPLASPSTSTVQPAQSYVSLASNQSKLSSTDSETNRVLRGRVRLPPKVLTTAKLDQFTRALSEPQGTARWRSQSDSGSLPSASSTVCLNYSPNLSKTEQLANLTRLTELNYETQLIAPTDPTTLVVRTDSPQLLSDYEGVDREVAEKLKTRQRTPTVSHAIYLKGTPDQRSISSSETSTPSLHSSPELAVQVGNKDDHSIYHGQNEQRHHSGGVPKAISMDNVPKVSSTSKHFTPRQTLNNARSTQRIDQASGDHEAYGYHDLPHTVHNSTISNARLLQQRPQLTDWSTYKNSGPQSAVTRAQRSYTNPATPYAASAARSNVVRNAPPYLRNPSNISNSALFDYSRNTLPSITPNARVHVYGSSLNTPLRSVKTATSDEPIRQLPAHAEPTPLRMTVCASSGDSLSEFLKSERVCEQTGRELFDISKPTRSDYAPVRHDFSKLGSPKPGENMSPMSIEEARLLKSLDRLNNRLCDILSDRR</sequence>
<feature type="region of interest" description="Disordered" evidence="1">
    <location>
        <begin position="657"/>
        <end position="680"/>
    </location>
</feature>
<accession>A0A8T0DKN1</accession>
<reference evidence="2 3" key="1">
    <citation type="submission" date="2019-07" db="EMBL/GenBank/DDBJ databases">
        <title>Annotation for the trematode Paragonimus westermani.</title>
        <authorList>
            <person name="Choi Y.-J."/>
        </authorList>
    </citation>
    <scope>NUCLEOTIDE SEQUENCE [LARGE SCALE GENOMIC DNA]</scope>
    <source>
        <strain evidence="2">180907_Pwestermani</strain>
    </source>
</reference>
<dbReference type="AlphaFoldDB" id="A0A8T0DKN1"/>
<proteinExistence type="predicted"/>
<evidence type="ECO:0000256" key="1">
    <source>
        <dbReference type="SAM" id="MobiDB-lite"/>
    </source>
</evidence>
<gene>
    <name evidence="2" type="ORF">P879_04927</name>
</gene>
<organism evidence="2 3">
    <name type="scientific">Paragonimus westermani</name>
    <dbReference type="NCBI Taxonomy" id="34504"/>
    <lineage>
        <taxon>Eukaryota</taxon>
        <taxon>Metazoa</taxon>
        <taxon>Spiralia</taxon>
        <taxon>Lophotrochozoa</taxon>
        <taxon>Platyhelminthes</taxon>
        <taxon>Trematoda</taxon>
        <taxon>Digenea</taxon>
        <taxon>Plagiorchiida</taxon>
        <taxon>Troglotremata</taxon>
        <taxon>Troglotrematidae</taxon>
        <taxon>Paragonimus</taxon>
    </lineage>
</organism>
<feature type="compositionally biased region" description="Polar residues" evidence="1">
    <location>
        <begin position="595"/>
        <end position="612"/>
    </location>
</feature>
<feature type="compositionally biased region" description="Low complexity" evidence="1">
    <location>
        <begin position="768"/>
        <end position="783"/>
    </location>
</feature>
<feature type="region of interest" description="Disordered" evidence="1">
    <location>
        <begin position="748"/>
        <end position="783"/>
    </location>
</feature>
<feature type="compositionally biased region" description="Polar residues" evidence="1">
    <location>
        <begin position="822"/>
        <end position="843"/>
    </location>
</feature>
<feature type="compositionally biased region" description="Polar residues" evidence="1">
    <location>
        <begin position="485"/>
        <end position="510"/>
    </location>
</feature>